<gene>
    <name evidence="1" type="ORF">A3F54_02780</name>
</gene>
<accession>A0A1G2B234</accession>
<evidence type="ECO:0000313" key="2">
    <source>
        <dbReference type="Proteomes" id="UP000176952"/>
    </source>
</evidence>
<organism evidence="1 2">
    <name type="scientific">Candidatus Kerfeldbacteria bacterium RIFCSPHIGHO2_12_FULL_48_17</name>
    <dbReference type="NCBI Taxonomy" id="1798542"/>
    <lineage>
        <taxon>Bacteria</taxon>
        <taxon>Candidatus Kerfeldiibacteriota</taxon>
    </lineage>
</organism>
<protein>
    <recommendedName>
        <fullName evidence="3">Lipoprotein</fullName>
    </recommendedName>
</protein>
<dbReference type="PROSITE" id="PS51257">
    <property type="entry name" value="PROKAR_LIPOPROTEIN"/>
    <property type="match status" value="1"/>
</dbReference>
<evidence type="ECO:0008006" key="3">
    <source>
        <dbReference type="Google" id="ProtNLM"/>
    </source>
</evidence>
<dbReference type="EMBL" id="MHKD01000021">
    <property type="protein sequence ID" value="OGY83261.1"/>
    <property type="molecule type" value="Genomic_DNA"/>
</dbReference>
<sequence length="178" mass="20053">MRSFIIVFSFLILFGCGDEQQLEELATTSDTNDSNIILQVYSGESQSTIEQGWCRIIDDQAPRFYDSQGQPVTGGGDVTVETHWDEDFQSWLISLLDVSDALRIRVEIENIIWVQNDGGRCSMHATKSFESVGMMQGGHQDDAYYETFLLYEDGGAKPYVFIPETGDVTVTVDLSKRR</sequence>
<dbReference type="AlphaFoldDB" id="A0A1G2B234"/>
<proteinExistence type="predicted"/>
<dbReference type="Proteomes" id="UP000176952">
    <property type="component" value="Unassembled WGS sequence"/>
</dbReference>
<name>A0A1G2B234_9BACT</name>
<comment type="caution">
    <text evidence="1">The sequence shown here is derived from an EMBL/GenBank/DDBJ whole genome shotgun (WGS) entry which is preliminary data.</text>
</comment>
<reference evidence="1 2" key="1">
    <citation type="journal article" date="2016" name="Nat. Commun.">
        <title>Thousands of microbial genomes shed light on interconnected biogeochemical processes in an aquifer system.</title>
        <authorList>
            <person name="Anantharaman K."/>
            <person name="Brown C.T."/>
            <person name="Hug L.A."/>
            <person name="Sharon I."/>
            <person name="Castelle C.J."/>
            <person name="Probst A.J."/>
            <person name="Thomas B.C."/>
            <person name="Singh A."/>
            <person name="Wilkins M.J."/>
            <person name="Karaoz U."/>
            <person name="Brodie E.L."/>
            <person name="Williams K.H."/>
            <person name="Hubbard S.S."/>
            <person name="Banfield J.F."/>
        </authorList>
    </citation>
    <scope>NUCLEOTIDE SEQUENCE [LARGE SCALE GENOMIC DNA]</scope>
</reference>
<evidence type="ECO:0000313" key="1">
    <source>
        <dbReference type="EMBL" id="OGY83261.1"/>
    </source>
</evidence>